<evidence type="ECO:0000313" key="5">
    <source>
        <dbReference type="EMBL" id="MBV6286749.1"/>
    </source>
</evidence>
<feature type="signal peptide" evidence="3">
    <location>
        <begin position="1"/>
        <end position="20"/>
    </location>
</feature>
<reference evidence="5" key="2">
    <citation type="journal article" date="2023" name="Plant Pathol.">
        <title>Dismantling and reorganizing Pseudomonas marginalis sensu#lato.</title>
        <authorList>
            <person name="Sawada H."/>
            <person name="Fujikawa T."/>
            <person name="Satou M."/>
        </authorList>
    </citation>
    <scope>NUCLEOTIDE SEQUENCE</scope>
    <source>
        <strain evidence="5">MAFF 301350</strain>
    </source>
</reference>
<evidence type="ECO:0000256" key="3">
    <source>
        <dbReference type="SAM" id="SignalP"/>
    </source>
</evidence>
<evidence type="ECO:0000259" key="4">
    <source>
        <dbReference type="Pfam" id="PF13778"/>
    </source>
</evidence>
<dbReference type="RefSeq" id="WP_217974485.1">
    <property type="nucleotide sequence ID" value="NZ_JAHTBI010000019.1"/>
</dbReference>
<feature type="domain" description="DUF4174" evidence="4">
    <location>
        <begin position="29"/>
        <end position="141"/>
    </location>
</feature>
<dbReference type="Proteomes" id="UP001106592">
    <property type="component" value="Unassembled WGS sequence"/>
</dbReference>
<evidence type="ECO:0000313" key="6">
    <source>
        <dbReference type="Proteomes" id="UP001106592"/>
    </source>
</evidence>
<evidence type="ECO:0000256" key="2">
    <source>
        <dbReference type="SAM" id="MobiDB-lite"/>
    </source>
</evidence>
<dbReference type="InterPro" id="IPR025232">
    <property type="entry name" value="DUF4174"/>
</dbReference>
<reference evidence="5" key="1">
    <citation type="journal article" date="2022" name="Int. J. Syst. Evol. Microbiol.">
        <title>Pseudomonas aegrilactucae sp. nov. and Pseudomonas morbosilactucae sp. nov., pathogens causing bacterial rot of lettuce in Japan.</title>
        <authorList>
            <person name="Sawada H."/>
            <person name="Fujikawa T."/>
            <person name="Satou M."/>
        </authorList>
    </citation>
    <scope>NUCLEOTIDE SEQUENCE</scope>
    <source>
        <strain evidence="5">MAFF 301350</strain>
    </source>
</reference>
<feature type="compositionally biased region" description="Low complexity" evidence="2">
    <location>
        <begin position="147"/>
        <end position="167"/>
    </location>
</feature>
<keyword evidence="1 3" id="KW-0732">Signal</keyword>
<sequence length="184" mass="19321">MLVRSLTLATLLAAASPLLADDAPLAVDLGKSRPLIVIAPSTADPTLRTLNKALDDPATRSKFQERNLVLYSVANMVGKREDKFLEQQTTMALIRELNLGARKGTQVVLVGKDGEKHVIEHHGTVEPDQIFAAVDQLPASEKAIVAPAPAEAAAAEPAAPGKAGKPAKPVKPAKPAAPPKPLED</sequence>
<feature type="chain" id="PRO_5040296436" evidence="3">
    <location>
        <begin position="21"/>
        <end position="184"/>
    </location>
</feature>
<accession>A0A9Q2XI34</accession>
<feature type="region of interest" description="Disordered" evidence="2">
    <location>
        <begin position="147"/>
        <end position="184"/>
    </location>
</feature>
<dbReference type="Pfam" id="PF13778">
    <property type="entry name" value="DUF4174"/>
    <property type="match status" value="1"/>
</dbReference>
<feature type="compositionally biased region" description="Pro residues" evidence="2">
    <location>
        <begin position="175"/>
        <end position="184"/>
    </location>
</feature>
<evidence type="ECO:0000256" key="1">
    <source>
        <dbReference type="ARBA" id="ARBA00022729"/>
    </source>
</evidence>
<keyword evidence="6" id="KW-1185">Reference proteome</keyword>
<dbReference type="EMBL" id="JAHTBI010000019">
    <property type="protein sequence ID" value="MBV6286749.1"/>
    <property type="molecule type" value="Genomic_DNA"/>
</dbReference>
<proteinExistence type="predicted"/>
<dbReference type="AlphaFoldDB" id="A0A9Q2XI34"/>
<organism evidence="5 6">
    <name type="scientific">Pseudomonas aegrilactucae</name>
    <dbReference type="NCBI Taxonomy" id="2854028"/>
    <lineage>
        <taxon>Bacteria</taxon>
        <taxon>Pseudomonadati</taxon>
        <taxon>Pseudomonadota</taxon>
        <taxon>Gammaproteobacteria</taxon>
        <taxon>Pseudomonadales</taxon>
        <taxon>Pseudomonadaceae</taxon>
        <taxon>Pseudomonas</taxon>
    </lineage>
</organism>
<name>A0A9Q2XI34_9PSED</name>
<comment type="caution">
    <text evidence="5">The sequence shown here is derived from an EMBL/GenBank/DDBJ whole genome shotgun (WGS) entry which is preliminary data.</text>
</comment>
<protein>
    <submittedName>
        <fullName evidence="5">DUF4174 domain-containing protein</fullName>
    </submittedName>
</protein>
<gene>
    <name evidence="5" type="ORF">KUO17_06825</name>
</gene>